<evidence type="ECO:0000256" key="2">
    <source>
        <dbReference type="PROSITE-ProRule" id="PRU00169"/>
    </source>
</evidence>
<dbReference type="InterPro" id="IPR000014">
    <property type="entry name" value="PAS"/>
</dbReference>
<reference evidence="5" key="1">
    <citation type="submission" date="2021-01" db="EMBL/GenBank/DDBJ databases">
        <title>Modified the classification status of verrucomicrobia.</title>
        <authorList>
            <person name="Feng X."/>
        </authorList>
    </citation>
    <scope>NUCLEOTIDE SEQUENCE</scope>
    <source>
        <strain evidence="5">KCTC 13126</strain>
    </source>
</reference>
<dbReference type="Gene3D" id="3.40.50.2300">
    <property type="match status" value="2"/>
</dbReference>
<evidence type="ECO:0000313" key="5">
    <source>
        <dbReference type="EMBL" id="MBK1876307.1"/>
    </source>
</evidence>
<gene>
    <name evidence="5" type="ORF">JIN87_05470</name>
</gene>
<feature type="domain" description="PAS" evidence="4">
    <location>
        <begin position="251"/>
        <end position="323"/>
    </location>
</feature>
<name>A0A934VNK1_9BACT</name>
<sequence length="704" mass="78588">MSLSSITCLVVESDSQRAEQILDHLKFSDSVEFLCYHAANLREAKRSLVRTKADLVISKGVLPEADHLDILSRFRFGDAEPLVICLLEDEEQSVILDASKNGADDYLFYKDLNEASLLESITHAFERRELLDELKSVQSGPGEGKAVYRGLLHCLDVALFVVSRPDGELLFNNKVADAWFGESKSSTLMELFDYGILEADAIEVEVATEAVAVPNAELRAVQLEWKGRDCSLVTLRNISKRKRAEEAYRSSQRRLDLAIKASNLGLWSWNLRENQLHFSEQWKGQLGYSGSEFPSTVSTFREHLHPSDAEEVETVFSQVLRCEISEVELKYRMRCKDGGYRRFLCRAECFPDDSGRLSSLVGSHVDITEAAGASFETSLSGKLSVRMERIAAEIEDNARQLKENFRGDSAIVERIQELERLSSSFTCLNEVLQLDAPNSDHALEPIDLSSELEELYRAQSSLLPAKTEIVLAEQEEIHVHGMSRRNLLFALTEALVCVRDAVNPDFRSRIRVSTFHDAGKGGCACVQLRYMGNAISNAELLALSKTPLVSVSSSVGTSTAELRVYFGSEDKPRNEADKERSLALLAEDEGVLRLAIRTMLESLGYEVVIAKDGEEAVEEYARLKTELDLVLVDMQMPYVDGYGVVSSIRATDEELPIIRMSGDTNDEYADRLPLDDDFSTFLSKPFGISDLKNAVDTIAKRAIV</sequence>
<feature type="modified residue" description="4-aspartylphosphate" evidence="2">
    <location>
        <position position="633"/>
    </location>
</feature>
<dbReference type="CDD" id="cd17546">
    <property type="entry name" value="REC_hyHK_CKI1_RcsC-like"/>
    <property type="match status" value="1"/>
</dbReference>
<dbReference type="InterPro" id="IPR013655">
    <property type="entry name" value="PAS_fold_3"/>
</dbReference>
<dbReference type="SMART" id="SM00448">
    <property type="entry name" value="REC"/>
    <property type="match status" value="2"/>
</dbReference>
<evidence type="ECO:0000256" key="1">
    <source>
        <dbReference type="ARBA" id="ARBA00022553"/>
    </source>
</evidence>
<dbReference type="SMART" id="SM00086">
    <property type="entry name" value="PAC"/>
    <property type="match status" value="1"/>
</dbReference>
<dbReference type="InterPro" id="IPR001610">
    <property type="entry name" value="PAC"/>
</dbReference>
<dbReference type="InterPro" id="IPR011006">
    <property type="entry name" value="CheY-like_superfamily"/>
</dbReference>
<evidence type="ECO:0000259" key="3">
    <source>
        <dbReference type="PROSITE" id="PS50110"/>
    </source>
</evidence>
<organism evidence="5 6">
    <name type="scientific">Pelagicoccus mobilis</name>
    <dbReference type="NCBI Taxonomy" id="415221"/>
    <lineage>
        <taxon>Bacteria</taxon>
        <taxon>Pseudomonadati</taxon>
        <taxon>Verrucomicrobiota</taxon>
        <taxon>Opitutia</taxon>
        <taxon>Puniceicoccales</taxon>
        <taxon>Pelagicoccaceae</taxon>
        <taxon>Pelagicoccus</taxon>
    </lineage>
</organism>
<dbReference type="NCBIfam" id="TIGR00229">
    <property type="entry name" value="sensory_box"/>
    <property type="match status" value="1"/>
</dbReference>
<dbReference type="PROSITE" id="PS50110">
    <property type="entry name" value="RESPONSE_REGULATORY"/>
    <property type="match status" value="1"/>
</dbReference>
<dbReference type="InterPro" id="IPR001789">
    <property type="entry name" value="Sig_transdc_resp-reg_receiver"/>
</dbReference>
<dbReference type="SUPFAM" id="SSF52172">
    <property type="entry name" value="CheY-like"/>
    <property type="match status" value="2"/>
</dbReference>
<dbReference type="InterPro" id="IPR050595">
    <property type="entry name" value="Bact_response_regulator"/>
</dbReference>
<dbReference type="InterPro" id="IPR035965">
    <property type="entry name" value="PAS-like_dom_sf"/>
</dbReference>
<keyword evidence="1 2" id="KW-0597">Phosphoprotein</keyword>
<dbReference type="Pfam" id="PF08447">
    <property type="entry name" value="PAS_3"/>
    <property type="match status" value="1"/>
</dbReference>
<evidence type="ECO:0000259" key="4">
    <source>
        <dbReference type="PROSITE" id="PS50112"/>
    </source>
</evidence>
<dbReference type="Pfam" id="PF00072">
    <property type="entry name" value="Response_reg"/>
    <property type="match status" value="1"/>
</dbReference>
<dbReference type="Proteomes" id="UP000617628">
    <property type="component" value="Unassembled WGS sequence"/>
</dbReference>
<dbReference type="CDD" id="cd00130">
    <property type="entry name" value="PAS"/>
    <property type="match status" value="1"/>
</dbReference>
<dbReference type="GO" id="GO:0000160">
    <property type="term" value="P:phosphorelay signal transduction system"/>
    <property type="evidence" value="ECO:0007669"/>
    <property type="project" value="InterPro"/>
</dbReference>
<dbReference type="PROSITE" id="PS50112">
    <property type="entry name" value="PAS"/>
    <property type="match status" value="1"/>
</dbReference>
<feature type="domain" description="Response regulatory" evidence="3">
    <location>
        <begin position="582"/>
        <end position="699"/>
    </location>
</feature>
<dbReference type="SMART" id="SM00091">
    <property type="entry name" value="PAS"/>
    <property type="match status" value="2"/>
</dbReference>
<protein>
    <submittedName>
        <fullName evidence="5">Response regulator</fullName>
    </submittedName>
</protein>
<dbReference type="PANTHER" id="PTHR44591">
    <property type="entry name" value="STRESS RESPONSE REGULATOR PROTEIN 1"/>
    <property type="match status" value="1"/>
</dbReference>
<accession>A0A934VNK1</accession>
<comment type="caution">
    <text evidence="5">The sequence shown here is derived from an EMBL/GenBank/DDBJ whole genome shotgun (WGS) entry which is preliminary data.</text>
</comment>
<keyword evidence="6" id="KW-1185">Reference proteome</keyword>
<dbReference type="RefSeq" id="WP_200354523.1">
    <property type="nucleotide sequence ID" value="NZ_JAENIL010000008.1"/>
</dbReference>
<proteinExistence type="predicted"/>
<dbReference type="Gene3D" id="3.30.450.20">
    <property type="entry name" value="PAS domain"/>
    <property type="match status" value="1"/>
</dbReference>
<dbReference type="SUPFAM" id="SSF55785">
    <property type="entry name" value="PYP-like sensor domain (PAS domain)"/>
    <property type="match status" value="1"/>
</dbReference>
<dbReference type="PANTHER" id="PTHR44591:SF3">
    <property type="entry name" value="RESPONSE REGULATORY DOMAIN-CONTAINING PROTEIN"/>
    <property type="match status" value="1"/>
</dbReference>
<dbReference type="EMBL" id="JAENIL010000008">
    <property type="protein sequence ID" value="MBK1876307.1"/>
    <property type="molecule type" value="Genomic_DNA"/>
</dbReference>
<evidence type="ECO:0000313" key="6">
    <source>
        <dbReference type="Proteomes" id="UP000617628"/>
    </source>
</evidence>
<dbReference type="AlphaFoldDB" id="A0A934VNK1"/>